<name>A0ABW1QXH5_9ACTN</name>
<evidence type="ECO:0000256" key="2">
    <source>
        <dbReference type="SAM" id="Phobius"/>
    </source>
</evidence>
<comment type="caution">
    <text evidence="3">The sequence shown here is derived from an EMBL/GenBank/DDBJ whole genome shotgun (WGS) entry which is preliminary data.</text>
</comment>
<feature type="region of interest" description="Disordered" evidence="1">
    <location>
        <begin position="115"/>
        <end position="137"/>
    </location>
</feature>
<accession>A0ABW1QXH5</accession>
<proteinExistence type="predicted"/>
<keyword evidence="2" id="KW-1133">Transmembrane helix</keyword>
<keyword evidence="4" id="KW-1185">Reference proteome</keyword>
<evidence type="ECO:0000313" key="4">
    <source>
        <dbReference type="Proteomes" id="UP001596098"/>
    </source>
</evidence>
<keyword evidence="2" id="KW-0472">Membrane</keyword>
<sequence>MAETVFTGLGTALIAPAQLNAAVRRGLHGATALAGAAGTALVVSQQEGQRSRAVPAGVAAGAVLLGVSVVGVKLDASLEQWLRRRGVKRPRVWMGAVAGAVTLVSAWAGDFSPEVTESEIREGAEGSGDGGNESASA</sequence>
<dbReference type="EMBL" id="JBHSQI010000005">
    <property type="protein sequence ID" value="MFC6154252.1"/>
    <property type="molecule type" value="Genomic_DNA"/>
</dbReference>
<organism evidence="3 4">
    <name type="scientific">Nocardioides yefusunii</name>
    <dbReference type="NCBI Taxonomy" id="2500546"/>
    <lineage>
        <taxon>Bacteria</taxon>
        <taxon>Bacillati</taxon>
        <taxon>Actinomycetota</taxon>
        <taxon>Actinomycetes</taxon>
        <taxon>Propionibacteriales</taxon>
        <taxon>Nocardioidaceae</taxon>
        <taxon>Nocardioides</taxon>
    </lineage>
</organism>
<dbReference type="Proteomes" id="UP001596098">
    <property type="component" value="Unassembled WGS sequence"/>
</dbReference>
<dbReference type="RefSeq" id="WP_128221565.1">
    <property type="nucleotide sequence ID" value="NZ_CP034929.1"/>
</dbReference>
<gene>
    <name evidence="3" type="ORF">ACFPWU_11350</name>
</gene>
<evidence type="ECO:0000313" key="3">
    <source>
        <dbReference type="EMBL" id="MFC6154252.1"/>
    </source>
</evidence>
<feature type="transmembrane region" description="Helical" evidence="2">
    <location>
        <begin position="92"/>
        <end position="109"/>
    </location>
</feature>
<protein>
    <submittedName>
        <fullName evidence="3">Uncharacterized protein</fullName>
    </submittedName>
</protein>
<evidence type="ECO:0000256" key="1">
    <source>
        <dbReference type="SAM" id="MobiDB-lite"/>
    </source>
</evidence>
<reference evidence="4" key="1">
    <citation type="journal article" date="2019" name="Int. J. Syst. Evol. Microbiol.">
        <title>The Global Catalogue of Microorganisms (GCM) 10K type strain sequencing project: providing services to taxonomists for standard genome sequencing and annotation.</title>
        <authorList>
            <consortium name="The Broad Institute Genomics Platform"/>
            <consortium name="The Broad Institute Genome Sequencing Center for Infectious Disease"/>
            <person name="Wu L."/>
            <person name="Ma J."/>
        </authorList>
    </citation>
    <scope>NUCLEOTIDE SEQUENCE [LARGE SCALE GENOMIC DNA]</scope>
    <source>
        <strain evidence="4">DFY28</strain>
    </source>
</reference>
<feature type="transmembrane region" description="Helical" evidence="2">
    <location>
        <begin position="53"/>
        <end position="72"/>
    </location>
</feature>
<keyword evidence="2" id="KW-0812">Transmembrane</keyword>